<keyword evidence="21" id="KW-1185">Reference proteome</keyword>
<evidence type="ECO:0000256" key="13">
    <source>
        <dbReference type="ARBA" id="ARBA00034050"/>
    </source>
</evidence>
<evidence type="ECO:0000256" key="1">
    <source>
        <dbReference type="ARBA" id="ARBA00001974"/>
    </source>
</evidence>
<evidence type="ECO:0000256" key="4">
    <source>
        <dbReference type="ARBA" id="ARBA00011245"/>
    </source>
</evidence>
<evidence type="ECO:0000256" key="7">
    <source>
        <dbReference type="ARBA" id="ARBA00022630"/>
    </source>
</evidence>
<evidence type="ECO:0000256" key="6">
    <source>
        <dbReference type="ARBA" id="ARBA00022525"/>
    </source>
</evidence>
<dbReference type="InterPro" id="IPR007867">
    <property type="entry name" value="GMC_OxRtase_C"/>
</dbReference>
<evidence type="ECO:0000256" key="10">
    <source>
        <dbReference type="ARBA" id="ARBA00033986"/>
    </source>
</evidence>
<feature type="chain" id="PRO_5003885640" description="pyranose dehydrogenase (acceptor)" evidence="17">
    <location>
        <begin position="26"/>
        <end position="595"/>
    </location>
</feature>
<dbReference type="Pfam" id="PF05199">
    <property type="entry name" value="GMC_oxred_C"/>
    <property type="match status" value="1"/>
</dbReference>
<gene>
    <name evidence="20" type="ORF">AGABI1DRAFT_79910</name>
</gene>
<evidence type="ECO:0000313" key="21">
    <source>
        <dbReference type="Proteomes" id="UP000008493"/>
    </source>
</evidence>
<evidence type="ECO:0000259" key="19">
    <source>
        <dbReference type="Pfam" id="PF05199"/>
    </source>
</evidence>
<dbReference type="PIRSF" id="PIRSF000137">
    <property type="entry name" value="Alcohol_oxidase"/>
    <property type="match status" value="1"/>
</dbReference>
<name>K5WJG9_AGABU</name>
<dbReference type="InterPro" id="IPR000172">
    <property type="entry name" value="GMC_OxRdtase_N"/>
</dbReference>
<protein>
    <recommendedName>
        <fullName evidence="5">pyranose dehydrogenase (acceptor)</fullName>
        <ecNumber evidence="5">1.1.99.29</ecNumber>
    </recommendedName>
</protein>
<dbReference type="InParanoid" id="K5WJG9"/>
<dbReference type="GO" id="GO:0005576">
    <property type="term" value="C:extracellular region"/>
    <property type="evidence" value="ECO:0007669"/>
    <property type="project" value="UniProtKB-SubCell"/>
</dbReference>
<reference evidence="21" key="1">
    <citation type="journal article" date="2012" name="Proc. Natl. Acad. Sci. U.S.A.">
        <title>Genome sequence of the button mushroom Agaricus bisporus reveals mechanisms governing adaptation to a humic-rich ecological niche.</title>
        <authorList>
            <person name="Morin E."/>
            <person name="Kohler A."/>
            <person name="Baker A.R."/>
            <person name="Foulongne-Oriol M."/>
            <person name="Lombard V."/>
            <person name="Nagy L.G."/>
            <person name="Ohm R.A."/>
            <person name="Patyshakuliyeva A."/>
            <person name="Brun A."/>
            <person name="Aerts A.L."/>
            <person name="Bailey A.M."/>
            <person name="Billette C."/>
            <person name="Coutinho P.M."/>
            <person name="Deakin G."/>
            <person name="Doddapaneni H."/>
            <person name="Floudas D."/>
            <person name="Grimwood J."/>
            <person name="Hilden K."/>
            <person name="Kuees U."/>
            <person name="LaButti K.M."/>
            <person name="Lapidus A."/>
            <person name="Lindquist E.A."/>
            <person name="Lucas S.M."/>
            <person name="Murat C."/>
            <person name="Riley R.W."/>
            <person name="Salamov A.A."/>
            <person name="Schmutz J."/>
            <person name="Subramanian V."/>
            <person name="Woesten H.A.B."/>
            <person name="Xu J."/>
            <person name="Eastwood D.C."/>
            <person name="Foster G.D."/>
            <person name="Sonnenberg A.S."/>
            <person name="Cullen D."/>
            <person name="de Vries R.P."/>
            <person name="Lundell T."/>
            <person name="Hibbett D.S."/>
            <person name="Henrissat B."/>
            <person name="Burton K.S."/>
            <person name="Kerrigan R.W."/>
            <person name="Challen M.P."/>
            <person name="Grigoriev I.V."/>
            <person name="Martin F."/>
        </authorList>
    </citation>
    <scope>NUCLEOTIDE SEQUENCE [LARGE SCALE GENOMIC DNA]</scope>
    <source>
        <strain evidence="21">JB137-S8 / ATCC MYA-4627 / FGSC 10392</strain>
    </source>
</reference>
<dbReference type="Pfam" id="PF00732">
    <property type="entry name" value="GMC_oxred_N"/>
    <property type="match status" value="1"/>
</dbReference>
<comment type="catalytic activity">
    <reaction evidence="11">
        <text>pyranose + acceptor = pyranos-2,3-diulose + reduced acceptor.</text>
        <dbReference type="EC" id="1.1.99.29"/>
    </reaction>
</comment>
<feature type="binding site" evidence="16">
    <location>
        <position position="268"/>
    </location>
    <ligand>
        <name>FAD</name>
        <dbReference type="ChEBI" id="CHEBI:57692"/>
    </ligand>
</feature>
<dbReference type="PANTHER" id="PTHR11552">
    <property type="entry name" value="GLUCOSE-METHANOL-CHOLINE GMC OXIDOREDUCTASE"/>
    <property type="match status" value="1"/>
</dbReference>
<dbReference type="SUPFAM" id="SSF54373">
    <property type="entry name" value="FAD-linked reductases, C-terminal domain"/>
    <property type="match status" value="1"/>
</dbReference>
<dbReference type="GeneID" id="18831624"/>
<dbReference type="AlphaFoldDB" id="K5WJG9"/>
<dbReference type="GO" id="GO:0050660">
    <property type="term" value="F:flavin adenine dinucleotide binding"/>
    <property type="evidence" value="ECO:0007669"/>
    <property type="project" value="InterPro"/>
</dbReference>
<evidence type="ECO:0000256" key="11">
    <source>
        <dbReference type="ARBA" id="ARBA00034010"/>
    </source>
</evidence>
<evidence type="ECO:0000256" key="17">
    <source>
        <dbReference type="SAM" id="SignalP"/>
    </source>
</evidence>
<dbReference type="Proteomes" id="UP000008493">
    <property type="component" value="Unassembled WGS sequence"/>
</dbReference>
<evidence type="ECO:0000259" key="18">
    <source>
        <dbReference type="Pfam" id="PF00732"/>
    </source>
</evidence>
<comment type="similarity">
    <text evidence="3">Belongs to the GMC oxidoreductase family.</text>
</comment>
<dbReference type="eggNOG" id="KOG1238">
    <property type="taxonomic scope" value="Eukaryota"/>
</dbReference>
<dbReference type="OMA" id="YLECYAR"/>
<keyword evidence="6" id="KW-0964">Secreted</keyword>
<comment type="cofactor">
    <cofactor evidence="1 16">
        <name>FAD</name>
        <dbReference type="ChEBI" id="CHEBI:57692"/>
    </cofactor>
</comment>
<feature type="domain" description="Glucose-methanol-choline oxidoreductase N-terminal" evidence="18">
    <location>
        <begin position="41"/>
        <end position="349"/>
    </location>
</feature>
<dbReference type="Gene3D" id="3.30.560.10">
    <property type="entry name" value="Glucose Oxidase, domain 3"/>
    <property type="match status" value="1"/>
</dbReference>
<feature type="signal peptide" evidence="17">
    <location>
        <begin position="1"/>
        <end position="25"/>
    </location>
</feature>
<dbReference type="InterPro" id="IPR036188">
    <property type="entry name" value="FAD/NAD-bd_sf"/>
</dbReference>
<dbReference type="EMBL" id="JH971413">
    <property type="protein sequence ID" value="EKM75451.1"/>
    <property type="molecule type" value="Genomic_DNA"/>
</dbReference>
<accession>K5WJG9</accession>
<evidence type="ECO:0000313" key="20">
    <source>
        <dbReference type="EMBL" id="EKM75451.1"/>
    </source>
</evidence>
<evidence type="ECO:0000256" key="14">
    <source>
        <dbReference type="ARBA" id="ARBA00034059"/>
    </source>
</evidence>
<comment type="function">
    <text evidence="9">Catalyzes the single-oxidation or sequential double oxidation reaction of carbohydrates primarily at carbon-2 and/or carbon-3 with the concomitant reduction of the flavin. The enzyme exhibits a broad sugar substrate specificity, oxidizing different aldopyranoses to the corresponding C-1, C-2, C-3 or C-1,2, C-2,3 and C-3,4 (di)dehydro sugars with substrate-specific regioselectivity. Accepts only a narrow range of electron acceptors such as substituted benzoquinones and complexed metal ions and reacts extremely slowly with O(2) as acceptor. May play a role in the natural recycling of plant matter by oxidizing all major monosaccharides in lignocellulose and by reducing quinone compounds or reactive radical species generated during lignin depolymerization.</text>
</comment>
<evidence type="ECO:0000256" key="3">
    <source>
        <dbReference type="ARBA" id="ARBA00010790"/>
    </source>
</evidence>
<comment type="catalytic activity">
    <reaction evidence="13">
        <text>a pyranoside + acceptor = a pyranosid-3-ulose + reduced acceptor.</text>
        <dbReference type="EC" id="1.1.99.29"/>
    </reaction>
</comment>
<dbReference type="InterPro" id="IPR012132">
    <property type="entry name" value="GMC_OxRdtase"/>
</dbReference>
<comment type="catalytic activity">
    <reaction evidence="14">
        <text>a pyranoside + acceptor = a pyranosid-3,4-diulose + reduced acceptor.</text>
        <dbReference type="EC" id="1.1.99.29"/>
    </reaction>
</comment>
<dbReference type="RefSeq" id="XP_007333918.1">
    <property type="nucleotide sequence ID" value="XM_007333856.1"/>
</dbReference>
<evidence type="ECO:0000256" key="12">
    <source>
        <dbReference type="ARBA" id="ARBA00034029"/>
    </source>
</evidence>
<feature type="domain" description="Glucose-methanol-choline oxidoreductase C-terminal" evidence="19">
    <location>
        <begin position="448"/>
        <end position="583"/>
    </location>
</feature>
<feature type="active site" description="Proton donor" evidence="15">
    <location>
        <position position="530"/>
    </location>
</feature>
<dbReference type="SUPFAM" id="SSF51905">
    <property type="entry name" value="FAD/NAD(P)-binding domain"/>
    <property type="match status" value="1"/>
</dbReference>
<keyword evidence="8 16" id="KW-0274">FAD</keyword>
<evidence type="ECO:0000256" key="5">
    <source>
        <dbReference type="ARBA" id="ARBA00013177"/>
    </source>
</evidence>
<dbReference type="EC" id="1.1.99.29" evidence="5"/>
<dbReference type="GO" id="GO:0033718">
    <property type="term" value="F:pyranose dehydrogenase (acceptor) activity"/>
    <property type="evidence" value="ECO:0007669"/>
    <property type="project" value="UniProtKB-EC"/>
</dbReference>
<dbReference type="PANTHER" id="PTHR11552:SF147">
    <property type="entry name" value="CHOLINE DEHYDROGENASE, MITOCHONDRIAL"/>
    <property type="match status" value="1"/>
</dbReference>
<evidence type="ECO:0000256" key="8">
    <source>
        <dbReference type="ARBA" id="ARBA00022827"/>
    </source>
</evidence>
<keyword evidence="7" id="KW-0285">Flavoprotein</keyword>
<feature type="active site" description="Proton acceptor" evidence="15">
    <location>
        <position position="574"/>
    </location>
</feature>
<evidence type="ECO:0000256" key="9">
    <source>
        <dbReference type="ARBA" id="ARBA00024699"/>
    </source>
</evidence>
<comment type="subcellular location">
    <subcellularLocation>
        <location evidence="2">Secreted</location>
    </subcellularLocation>
</comment>
<dbReference type="HOGENOM" id="CLU_002865_6_3_1"/>
<dbReference type="Gene3D" id="3.50.50.60">
    <property type="entry name" value="FAD/NAD(P)-binding domain"/>
    <property type="match status" value="1"/>
</dbReference>
<sequence>MFQQVADFLTCSFFFALLYADFTNCAKFFQHPDDFSPTVDYDFVVAGGGTAGLVVATRLGENPKWKILIIEAGPSNDDVFATHVPGLSPGPEIDWNYTTTRQAHLNGRDMEYSQAKILGGCSSHNGMIYTRGSKDDWDRWADLTGNEEFRWDKILPLMMKGERFTKDIENQPVEGRFDPTVHGLHGKLSVTVSPLNVTNPFNDLLLQVTEDPGMNDEFPFLLDLNGGKPLGIGWRPATMTHNGERSSSATAYLGTTNDNVHVLLNTFVTRVLPAGDNKTDFRVVEFAADPQSPRVQVKARKEVIVAGGVIGSPQILLKSGIGKREELEAVGIKTLVNNPAVGKNFSDHAMVPAEFDTSLPTTNYDIDAAIAEWNKTHMGPASHSGHLNHVVWVRLPKNISLGAADPTGGEDSPHIELSLVSINARTPEMIATESEGTVLRVSTVNLHPISRGSITLNSSDPFSYPLIDVNLLAQDLDYVILREALRSAQRLFSAPSFESSVKAVISPPANVTSDDELDAYIRSKVTAWIHGVGSLSMSPHGTSHGAVDPDFRVKGTQGLRVVDASIIPSTASGHTQAVVYGLAESASLTIARLWQ</sequence>
<dbReference type="OrthoDB" id="269227at2759"/>
<dbReference type="KEGG" id="abp:AGABI1DRAFT79910"/>
<comment type="catalytic activity">
    <reaction evidence="12">
        <text>pyranose + acceptor = pyranos-3-ulose + reduced acceptor.</text>
        <dbReference type="EC" id="1.1.99.29"/>
    </reaction>
</comment>
<evidence type="ECO:0000256" key="16">
    <source>
        <dbReference type="PIRSR" id="PIRSR000137-2"/>
    </source>
</evidence>
<evidence type="ECO:0000256" key="15">
    <source>
        <dbReference type="PIRSR" id="PIRSR000137-1"/>
    </source>
</evidence>
<evidence type="ECO:0000256" key="2">
    <source>
        <dbReference type="ARBA" id="ARBA00004613"/>
    </source>
</evidence>
<proteinExistence type="inferred from homology"/>
<comment type="catalytic activity">
    <reaction evidence="10">
        <text>pyranose + acceptor = pyranos-2-ulose + reduced acceptor.</text>
        <dbReference type="EC" id="1.1.99.29"/>
    </reaction>
</comment>
<comment type="subunit">
    <text evidence="4">Monomer.</text>
</comment>
<organism evidence="20 21">
    <name type="scientific">Agaricus bisporus var. burnettii (strain JB137-S8 / ATCC MYA-4627 / FGSC 10392)</name>
    <name type="common">White button mushroom</name>
    <dbReference type="NCBI Taxonomy" id="597362"/>
    <lineage>
        <taxon>Eukaryota</taxon>
        <taxon>Fungi</taxon>
        <taxon>Dikarya</taxon>
        <taxon>Basidiomycota</taxon>
        <taxon>Agaricomycotina</taxon>
        <taxon>Agaricomycetes</taxon>
        <taxon>Agaricomycetidae</taxon>
        <taxon>Agaricales</taxon>
        <taxon>Agaricineae</taxon>
        <taxon>Agaricaceae</taxon>
        <taxon>Agaricus</taxon>
    </lineage>
</organism>
<keyword evidence="17" id="KW-0732">Signal</keyword>